<organism evidence="4 5">
    <name type="scientific">Allomesorhizobium camelthorni</name>
    <dbReference type="NCBI Taxonomy" id="475069"/>
    <lineage>
        <taxon>Bacteria</taxon>
        <taxon>Pseudomonadati</taxon>
        <taxon>Pseudomonadota</taxon>
        <taxon>Alphaproteobacteria</taxon>
        <taxon>Hyphomicrobiales</taxon>
        <taxon>Phyllobacteriaceae</taxon>
        <taxon>Allomesorhizobium</taxon>
    </lineage>
</organism>
<dbReference type="PANTHER" id="PTHR28004">
    <property type="entry name" value="ZGC:162816-RELATED"/>
    <property type="match status" value="1"/>
</dbReference>
<keyword evidence="2" id="KW-0456">Lyase</keyword>
<dbReference type="RefSeq" id="WP_165033127.1">
    <property type="nucleotide sequence ID" value="NZ_JAAKZF010000065.1"/>
</dbReference>
<evidence type="ECO:0000259" key="3">
    <source>
        <dbReference type="SMART" id="SM01119"/>
    </source>
</evidence>
<evidence type="ECO:0000313" key="5">
    <source>
        <dbReference type="Proteomes" id="UP001642900"/>
    </source>
</evidence>
<evidence type="ECO:0000256" key="2">
    <source>
        <dbReference type="ARBA" id="ARBA00023239"/>
    </source>
</evidence>
<dbReference type="Proteomes" id="UP001642900">
    <property type="component" value="Unassembled WGS sequence"/>
</dbReference>
<comment type="similarity">
    <text evidence="1">Belongs to the DSD1 family.</text>
</comment>
<protein>
    <submittedName>
        <fullName evidence="4">D-TA family PLP-dependent enzyme</fullName>
    </submittedName>
</protein>
<dbReference type="Pfam" id="PF14031">
    <property type="entry name" value="D-ser_dehydrat"/>
    <property type="match status" value="1"/>
</dbReference>
<keyword evidence="5" id="KW-1185">Reference proteome</keyword>
<dbReference type="SUPFAM" id="SSF51419">
    <property type="entry name" value="PLP-binding barrel"/>
    <property type="match status" value="1"/>
</dbReference>
<dbReference type="InterPro" id="IPR042208">
    <property type="entry name" value="D-ser_dehydrat-like_sf"/>
</dbReference>
<name>A0A6G4WJ20_9HYPH</name>
<gene>
    <name evidence="4" type="ORF">G6N73_27375</name>
</gene>
<dbReference type="InterPro" id="IPR051466">
    <property type="entry name" value="D-amino_acid_metab_enzyme"/>
</dbReference>
<dbReference type="InterPro" id="IPR001608">
    <property type="entry name" value="Ala_racemase_N"/>
</dbReference>
<accession>A0A6G4WJ20</accession>
<dbReference type="InterPro" id="IPR029066">
    <property type="entry name" value="PLP-binding_barrel"/>
</dbReference>
<dbReference type="AlphaFoldDB" id="A0A6G4WJ20"/>
<feature type="domain" description="D-serine dehydratase-like" evidence="3">
    <location>
        <begin position="259"/>
        <end position="351"/>
    </location>
</feature>
<evidence type="ECO:0000256" key="1">
    <source>
        <dbReference type="ARBA" id="ARBA00005323"/>
    </source>
</evidence>
<dbReference type="EMBL" id="JAAKZF010000065">
    <property type="protein sequence ID" value="NGO54795.1"/>
    <property type="molecule type" value="Genomic_DNA"/>
</dbReference>
<comment type="caution">
    <text evidence="4">The sequence shown here is derived from an EMBL/GenBank/DDBJ whole genome shotgun (WGS) entry which is preliminary data.</text>
</comment>
<dbReference type="Gene3D" id="3.20.20.10">
    <property type="entry name" value="Alanine racemase"/>
    <property type="match status" value="1"/>
</dbReference>
<dbReference type="InterPro" id="IPR026956">
    <property type="entry name" value="D-ser_dehydrat-like_dom"/>
</dbReference>
<reference evidence="4 5" key="1">
    <citation type="submission" date="2020-02" db="EMBL/GenBank/DDBJ databases">
        <title>Genome sequence of strain CCNWXJ40-4.</title>
        <authorList>
            <person name="Gao J."/>
            <person name="Sun J."/>
        </authorList>
    </citation>
    <scope>NUCLEOTIDE SEQUENCE [LARGE SCALE GENOMIC DNA]</scope>
    <source>
        <strain evidence="4 5">CCNWXJ 40-4</strain>
    </source>
</reference>
<proteinExistence type="inferred from homology"/>
<dbReference type="GO" id="GO:0008721">
    <property type="term" value="F:D-serine ammonia-lyase activity"/>
    <property type="evidence" value="ECO:0007669"/>
    <property type="project" value="TreeGrafter"/>
</dbReference>
<evidence type="ECO:0000313" key="4">
    <source>
        <dbReference type="EMBL" id="NGO54795.1"/>
    </source>
</evidence>
<dbReference type="GO" id="GO:0036088">
    <property type="term" value="P:D-serine catabolic process"/>
    <property type="evidence" value="ECO:0007669"/>
    <property type="project" value="TreeGrafter"/>
</dbReference>
<dbReference type="PANTHER" id="PTHR28004:SF2">
    <property type="entry name" value="D-SERINE DEHYDRATASE"/>
    <property type="match status" value="1"/>
</dbReference>
<sequence length="368" mass="38331">MTGLPEPLRSRLHPLDRTLDTLETPAVLIDADVADANLVRWQQRCDRAGVANRPHIKTHRSVAWALRQLELGAEGITVQTVGEAEIMADAGISDIFLTTNVLGEAKLARLGAVASRCSLSVVADSAEIVDAAAAAARAAGATITVLVECDTGGGRCGLADPAAIAALALRIAGSEGAKFGGLMTYPGAGKRLQTEQALQAAIAACRGTGLTVPAVSSGGSPDMWKDDGLEPLTEYRAGTYIYNDRALLSRGTATLDQCAMTVLATVVSRPTAGRAIIDAGSKALTSDLLGLDGYGLVLEHPDAVIYQLNEEHGLLDVSRCSAPPSVGDRVHVLPNHTCVVTNLFDRLFIVSGGRLQGALPVEARGRSI</sequence>
<dbReference type="Pfam" id="PF01168">
    <property type="entry name" value="Ala_racemase_N"/>
    <property type="match status" value="1"/>
</dbReference>
<dbReference type="Gene3D" id="2.40.37.20">
    <property type="entry name" value="D-serine dehydratase-like domain"/>
    <property type="match status" value="1"/>
</dbReference>
<dbReference type="SMART" id="SM01119">
    <property type="entry name" value="D-ser_dehydrat"/>
    <property type="match status" value="1"/>
</dbReference>